<dbReference type="Gene3D" id="3.40.1620.10">
    <property type="entry name" value="YefM-like domain"/>
    <property type="match status" value="1"/>
</dbReference>
<dbReference type="Proteomes" id="UP000292385">
    <property type="component" value="Unassembled WGS sequence"/>
</dbReference>
<proteinExistence type="inferred from homology"/>
<comment type="similarity">
    <text evidence="1 2">Belongs to the phD/YefM antitoxin family.</text>
</comment>
<accession>A0ABY2A429</accession>
<comment type="function">
    <text evidence="2">Antitoxin component of a type II toxin-antitoxin (TA) system.</text>
</comment>
<comment type="caution">
    <text evidence="3">The sequence shown here is derived from an EMBL/GenBank/DDBJ whole genome shotgun (WGS) entry which is preliminary data.</text>
</comment>
<evidence type="ECO:0000313" key="3">
    <source>
        <dbReference type="EMBL" id="TCC23157.1"/>
    </source>
</evidence>
<evidence type="ECO:0000313" key="4">
    <source>
        <dbReference type="Proteomes" id="UP000292385"/>
    </source>
</evidence>
<organism evidence="3 4">
    <name type="scientific">Kribbella speibonae</name>
    <dbReference type="NCBI Taxonomy" id="1572660"/>
    <lineage>
        <taxon>Bacteria</taxon>
        <taxon>Bacillati</taxon>
        <taxon>Actinomycetota</taxon>
        <taxon>Actinomycetes</taxon>
        <taxon>Propionibacteriales</taxon>
        <taxon>Kribbellaceae</taxon>
        <taxon>Kribbella</taxon>
    </lineage>
</organism>
<dbReference type="EMBL" id="SJJY01000004">
    <property type="protein sequence ID" value="TCC23157.1"/>
    <property type="molecule type" value="Genomic_DNA"/>
</dbReference>
<dbReference type="Pfam" id="PF02604">
    <property type="entry name" value="PhdYeFM_antitox"/>
    <property type="match status" value="1"/>
</dbReference>
<evidence type="ECO:0000256" key="1">
    <source>
        <dbReference type="ARBA" id="ARBA00009981"/>
    </source>
</evidence>
<dbReference type="SUPFAM" id="SSF143120">
    <property type="entry name" value="YefM-like"/>
    <property type="match status" value="1"/>
</dbReference>
<name>A0ABY2A429_9ACTN</name>
<reference evidence="3 4" key="1">
    <citation type="submission" date="2019-02" db="EMBL/GenBank/DDBJ databases">
        <title>Kribbella capetownensis sp. nov. and Kribbella speibonae sp. nov., isolated from soil.</title>
        <authorList>
            <person name="Curtis S.M."/>
            <person name="Norton I."/>
            <person name="Everest G.J."/>
            <person name="Meyers P.R."/>
        </authorList>
    </citation>
    <scope>NUCLEOTIDE SEQUENCE [LARGE SCALE GENOMIC DNA]</scope>
    <source>
        <strain evidence="3 4">SK5</strain>
    </source>
</reference>
<gene>
    <name evidence="3" type="ORF">E0H58_21945</name>
</gene>
<dbReference type="NCBIfam" id="TIGR01552">
    <property type="entry name" value="phd_fam"/>
    <property type="match status" value="1"/>
</dbReference>
<evidence type="ECO:0000256" key="2">
    <source>
        <dbReference type="RuleBase" id="RU362080"/>
    </source>
</evidence>
<protein>
    <recommendedName>
        <fullName evidence="2">Antitoxin</fullName>
    </recommendedName>
</protein>
<dbReference type="InterPro" id="IPR006442">
    <property type="entry name" value="Antitoxin_Phd/YefM"/>
</dbReference>
<keyword evidence="4" id="KW-1185">Reference proteome</keyword>
<dbReference type="InterPro" id="IPR036165">
    <property type="entry name" value="YefM-like_sf"/>
</dbReference>
<sequence length="79" mass="9175">MQEAKQHFSELIRAVQTRGPQFVTKHGEQVAVVLDIVDYRRMVGVEVVEDFKSFLFSAPDMSDLEIERSTEPMREVDFE</sequence>